<dbReference type="GO" id="GO:0016757">
    <property type="term" value="F:glycosyltransferase activity"/>
    <property type="evidence" value="ECO:0007669"/>
    <property type="project" value="UniProtKB-KW"/>
</dbReference>
<dbReference type="InterPro" id="IPR050256">
    <property type="entry name" value="Glycosyltransferase_2"/>
</dbReference>
<evidence type="ECO:0000256" key="7">
    <source>
        <dbReference type="SAM" id="Phobius"/>
    </source>
</evidence>
<dbReference type="InterPro" id="IPR029044">
    <property type="entry name" value="Nucleotide-diphossugar_trans"/>
</dbReference>
<name>A0AB73T967_9FIRM</name>
<protein>
    <submittedName>
        <fullName evidence="9">Dolichol-phosphate mannosyltransferase</fullName>
    </submittedName>
</protein>
<dbReference type="SUPFAM" id="SSF53448">
    <property type="entry name" value="Nucleotide-diphospho-sugar transferases"/>
    <property type="match status" value="1"/>
</dbReference>
<evidence type="ECO:0000313" key="10">
    <source>
        <dbReference type="Proteomes" id="UP000245412"/>
    </source>
</evidence>
<comment type="caution">
    <text evidence="9">The sequence shown here is derived from an EMBL/GenBank/DDBJ whole genome shotgun (WGS) entry which is preliminary data.</text>
</comment>
<evidence type="ECO:0000259" key="8">
    <source>
        <dbReference type="Pfam" id="PF00535"/>
    </source>
</evidence>
<feature type="transmembrane region" description="Helical" evidence="7">
    <location>
        <begin position="261"/>
        <end position="285"/>
    </location>
</feature>
<sequence length="316" mass="35592">MPKLSIVLPAYNEEQMIDKTAGVLSGLMEKEKIDYELVFVDDGSKDLTWNKIEKICNQNKRITGVHFSRNFGKESAIFAGLANAAGDCCVVMDCDLQHPPETVVEMYRFWEQGYEVVEGVKKSRGKESVLHKASAGLFYKMMSKAVKLDMSRASDFKLMDRKAVEALLAMPERNAFFRALSSWVGYRTTSVEFDVREREAGESKWSTWSLVKYAITNIVAFSTMPMQLVTIAGGLVFLVGLILGVQTLIKYFSGHAVEGFTTVILLVLIIGSIIMFSLGIIGYYISKIYEEVKGRPRYLISRTIRGTDHEIQEIKK</sequence>
<accession>A0AB73T967</accession>
<gene>
    <name evidence="9" type="ORF">C7383_10129</name>
</gene>
<evidence type="ECO:0000313" key="9">
    <source>
        <dbReference type="EMBL" id="PWJ78661.1"/>
    </source>
</evidence>
<evidence type="ECO:0000256" key="4">
    <source>
        <dbReference type="ARBA" id="ARBA00022692"/>
    </source>
</evidence>
<organism evidence="9 10">
    <name type="scientific">Murimonas intestini</name>
    <dbReference type="NCBI Taxonomy" id="1337051"/>
    <lineage>
        <taxon>Bacteria</taxon>
        <taxon>Bacillati</taxon>
        <taxon>Bacillota</taxon>
        <taxon>Clostridia</taxon>
        <taxon>Lachnospirales</taxon>
        <taxon>Lachnospiraceae</taxon>
        <taxon>Murimonas</taxon>
    </lineage>
</organism>
<dbReference type="EMBL" id="QGGY01000001">
    <property type="protein sequence ID" value="PWJ78661.1"/>
    <property type="molecule type" value="Genomic_DNA"/>
</dbReference>
<keyword evidence="5 7" id="KW-1133">Transmembrane helix</keyword>
<keyword evidence="2 9" id="KW-0328">Glycosyltransferase</keyword>
<dbReference type="AlphaFoldDB" id="A0AB73T967"/>
<dbReference type="Proteomes" id="UP000245412">
    <property type="component" value="Unassembled WGS sequence"/>
</dbReference>
<proteinExistence type="predicted"/>
<dbReference type="Gene3D" id="3.90.550.10">
    <property type="entry name" value="Spore Coat Polysaccharide Biosynthesis Protein SpsA, Chain A"/>
    <property type="match status" value="1"/>
</dbReference>
<feature type="domain" description="Glycosyltransferase 2-like" evidence="8">
    <location>
        <begin position="5"/>
        <end position="167"/>
    </location>
</feature>
<dbReference type="PANTHER" id="PTHR48090">
    <property type="entry name" value="UNDECAPRENYL-PHOSPHATE 4-DEOXY-4-FORMAMIDO-L-ARABINOSE TRANSFERASE-RELATED"/>
    <property type="match status" value="1"/>
</dbReference>
<evidence type="ECO:0000256" key="3">
    <source>
        <dbReference type="ARBA" id="ARBA00022679"/>
    </source>
</evidence>
<dbReference type="PANTHER" id="PTHR48090:SF1">
    <property type="entry name" value="PROPHAGE BACTOPRENOL GLUCOSYL TRANSFERASE HOMOLOG"/>
    <property type="match status" value="1"/>
</dbReference>
<evidence type="ECO:0000256" key="6">
    <source>
        <dbReference type="ARBA" id="ARBA00023136"/>
    </source>
</evidence>
<keyword evidence="4 7" id="KW-0812">Transmembrane</keyword>
<keyword evidence="6 7" id="KW-0472">Membrane</keyword>
<keyword evidence="3" id="KW-0808">Transferase</keyword>
<evidence type="ECO:0000256" key="2">
    <source>
        <dbReference type="ARBA" id="ARBA00022676"/>
    </source>
</evidence>
<keyword evidence="10" id="KW-1185">Reference proteome</keyword>
<dbReference type="Pfam" id="PF00535">
    <property type="entry name" value="Glycos_transf_2"/>
    <property type="match status" value="1"/>
</dbReference>
<comment type="subcellular location">
    <subcellularLocation>
        <location evidence="1">Membrane</location>
        <topology evidence="1">Multi-pass membrane protein</topology>
    </subcellularLocation>
</comment>
<reference evidence="9 10" key="1">
    <citation type="submission" date="2018-05" db="EMBL/GenBank/DDBJ databases">
        <authorList>
            <person name="Goeker M."/>
            <person name="Huntemann M."/>
            <person name="Clum A."/>
            <person name="Pillay M."/>
            <person name="Palaniappan K."/>
            <person name="Varghese N."/>
            <person name="Mikhailova N."/>
            <person name="Stamatis D."/>
            <person name="Reddy T."/>
            <person name="Daum C."/>
            <person name="Shapiro N."/>
            <person name="Ivanova N."/>
            <person name="Kyrpides N."/>
            <person name="Woyke T."/>
        </authorList>
    </citation>
    <scope>NUCLEOTIDE SEQUENCE [LARGE SCALE GENOMIC DNA]</scope>
    <source>
        <strain evidence="9 10">DSM 26524</strain>
    </source>
</reference>
<dbReference type="GO" id="GO:0005886">
    <property type="term" value="C:plasma membrane"/>
    <property type="evidence" value="ECO:0007669"/>
    <property type="project" value="TreeGrafter"/>
</dbReference>
<dbReference type="RefSeq" id="WP_109624116.1">
    <property type="nucleotide sequence ID" value="NZ_JANKBI010000001.1"/>
</dbReference>
<dbReference type="InterPro" id="IPR001173">
    <property type="entry name" value="Glyco_trans_2-like"/>
</dbReference>
<feature type="transmembrane region" description="Helical" evidence="7">
    <location>
        <begin position="228"/>
        <end position="249"/>
    </location>
</feature>
<evidence type="ECO:0000256" key="1">
    <source>
        <dbReference type="ARBA" id="ARBA00004141"/>
    </source>
</evidence>
<dbReference type="CDD" id="cd04187">
    <property type="entry name" value="DPM1_like_bac"/>
    <property type="match status" value="1"/>
</dbReference>
<evidence type="ECO:0000256" key="5">
    <source>
        <dbReference type="ARBA" id="ARBA00022989"/>
    </source>
</evidence>